<dbReference type="RefSeq" id="WP_185656124.1">
    <property type="nucleotide sequence ID" value="NZ_JACLAG010000004.1"/>
</dbReference>
<comment type="similarity">
    <text evidence="1">Belongs to the DprA/Smf family.</text>
</comment>
<dbReference type="PANTHER" id="PTHR43022">
    <property type="entry name" value="PROTEIN SMF"/>
    <property type="match status" value="1"/>
</dbReference>
<dbReference type="Gene3D" id="3.40.50.450">
    <property type="match status" value="1"/>
</dbReference>
<dbReference type="GO" id="GO:0009294">
    <property type="term" value="P:DNA-mediated transformation"/>
    <property type="evidence" value="ECO:0007669"/>
    <property type="project" value="InterPro"/>
</dbReference>
<evidence type="ECO:0000259" key="2">
    <source>
        <dbReference type="Pfam" id="PF02481"/>
    </source>
</evidence>
<sequence>MNLTATAQATLLLTSYFSSSKTNEHKPLSNAEWGRFALWLKHQRVAPAELLIPNPEKLLTGWNDPRIPLNRIVNLLGRGNSLALAVDKWQRAGLWILTRADADYPVRLKNILRNDSPPVLFGCGNKALLQTGGIAIVGSRKVAEDDLVFTRQLASNLAHQGITVISGGARGTDEGAMLAALESGGRSIGVLTDSLLKATTSPKWRNGLMSGNLVLISPFYPEAGFSVANAMARNKYVYCLSESAMVVHAGLKGGTVTGALEALKNQWVPVWIKPTQDDESANELLVEKGGIWSAGRAEDIDCQQLLTVAKTDSNINSVSQHDLFALQENVVEYAVKQAQVPVDYYQLFISELPFLAAEPISLENLINVTGLTLEQLTIWLQRAKEEGVVTQLPESDYYLAQ</sequence>
<organism evidence="3 4">
    <name type="scientific">Citrobacter cronae</name>
    <dbReference type="NCBI Taxonomy" id="1748967"/>
    <lineage>
        <taxon>Bacteria</taxon>
        <taxon>Pseudomonadati</taxon>
        <taxon>Pseudomonadota</taxon>
        <taxon>Gammaproteobacteria</taxon>
        <taxon>Enterobacterales</taxon>
        <taxon>Enterobacteriaceae</taxon>
        <taxon>Citrobacter</taxon>
        <taxon>Citrobacter freundii complex</taxon>
    </lineage>
</organism>
<dbReference type="PANTHER" id="PTHR43022:SF1">
    <property type="entry name" value="PROTEIN SMF"/>
    <property type="match status" value="1"/>
</dbReference>
<feature type="domain" description="Smf/DprA SLOG" evidence="2">
    <location>
        <begin position="96"/>
        <end position="287"/>
    </location>
</feature>
<evidence type="ECO:0000313" key="3">
    <source>
        <dbReference type="EMBL" id="MBC2621355.1"/>
    </source>
</evidence>
<gene>
    <name evidence="3" type="ORF">H7I73_17090</name>
</gene>
<dbReference type="InterPro" id="IPR003488">
    <property type="entry name" value="DprA"/>
</dbReference>
<dbReference type="Pfam" id="PF02481">
    <property type="entry name" value="DNA_processg_A"/>
    <property type="match status" value="1"/>
</dbReference>
<name>A0A7X1BQP8_9ENTR</name>
<dbReference type="InterPro" id="IPR057666">
    <property type="entry name" value="DrpA_SLOG"/>
</dbReference>
<protein>
    <submittedName>
        <fullName evidence="3">DNA-protecting protein DprA</fullName>
    </submittedName>
</protein>
<proteinExistence type="inferred from homology"/>
<reference evidence="3 4" key="1">
    <citation type="submission" date="2020-08" db="EMBL/GenBank/DDBJ databases">
        <title>Emergence and comparative genomics analysis of Citrobacter in Fennec fox imported from North Africa to China.</title>
        <authorList>
            <person name="Zheng B."/>
        </authorList>
    </citation>
    <scope>NUCLEOTIDE SEQUENCE [LARGE SCALE GENOMIC DNA]</scope>
    <source>
        <strain evidence="3 4">FF141</strain>
    </source>
</reference>
<dbReference type="AlphaFoldDB" id="A0A7X1BQP8"/>
<dbReference type="EMBL" id="JACLAG010000004">
    <property type="protein sequence ID" value="MBC2621355.1"/>
    <property type="molecule type" value="Genomic_DNA"/>
</dbReference>
<comment type="caution">
    <text evidence="3">The sequence shown here is derived from an EMBL/GenBank/DDBJ whole genome shotgun (WGS) entry which is preliminary data.</text>
</comment>
<evidence type="ECO:0000256" key="1">
    <source>
        <dbReference type="ARBA" id="ARBA00006525"/>
    </source>
</evidence>
<evidence type="ECO:0000313" key="4">
    <source>
        <dbReference type="Proteomes" id="UP000548504"/>
    </source>
</evidence>
<dbReference type="Proteomes" id="UP000548504">
    <property type="component" value="Unassembled WGS sequence"/>
</dbReference>
<dbReference type="SUPFAM" id="SSF102405">
    <property type="entry name" value="MCP/YpsA-like"/>
    <property type="match status" value="1"/>
</dbReference>
<accession>A0A7X1BQP8</accession>